<evidence type="ECO:0000313" key="7">
    <source>
        <dbReference type="EMBL" id="PIP24482.1"/>
    </source>
</evidence>
<dbReference type="PANTHER" id="PTHR22911">
    <property type="entry name" value="ACYL-MALONYL CONDENSING ENZYME-RELATED"/>
    <property type="match status" value="1"/>
</dbReference>
<evidence type="ECO:0000259" key="6">
    <source>
        <dbReference type="Pfam" id="PF00892"/>
    </source>
</evidence>
<dbReference type="SUPFAM" id="SSF103481">
    <property type="entry name" value="Multidrug resistance efflux transporter EmrE"/>
    <property type="match status" value="1"/>
</dbReference>
<evidence type="ECO:0000256" key="3">
    <source>
        <dbReference type="ARBA" id="ARBA00022989"/>
    </source>
</evidence>
<feature type="transmembrane region" description="Helical" evidence="5">
    <location>
        <begin position="119"/>
        <end position="139"/>
    </location>
</feature>
<dbReference type="Gene3D" id="1.10.3730.20">
    <property type="match status" value="1"/>
</dbReference>
<feature type="transmembrane region" description="Helical" evidence="5">
    <location>
        <begin position="223"/>
        <end position="245"/>
    </location>
</feature>
<evidence type="ECO:0000313" key="8">
    <source>
        <dbReference type="Proteomes" id="UP000229952"/>
    </source>
</evidence>
<organism evidence="7 8">
    <name type="scientific">Candidatus Nealsonbacteria bacterium CG23_combo_of_CG06-09_8_20_14_all_37_18</name>
    <dbReference type="NCBI Taxonomy" id="1974720"/>
    <lineage>
        <taxon>Bacteria</taxon>
        <taxon>Candidatus Nealsoniibacteriota</taxon>
    </lineage>
</organism>
<comment type="subcellular location">
    <subcellularLocation>
        <location evidence="1">Membrane</location>
        <topology evidence="1">Multi-pass membrane protein</topology>
    </subcellularLocation>
</comment>
<evidence type="ECO:0000256" key="1">
    <source>
        <dbReference type="ARBA" id="ARBA00004141"/>
    </source>
</evidence>
<feature type="transmembrane region" description="Helical" evidence="5">
    <location>
        <begin position="36"/>
        <end position="57"/>
    </location>
</feature>
<dbReference type="PANTHER" id="PTHR22911:SF6">
    <property type="entry name" value="SOLUTE CARRIER FAMILY 35 MEMBER G1"/>
    <property type="match status" value="1"/>
</dbReference>
<feature type="transmembrane region" description="Helical" evidence="5">
    <location>
        <begin position="95"/>
        <end position="113"/>
    </location>
</feature>
<dbReference type="GO" id="GO:0016020">
    <property type="term" value="C:membrane"/>
    <property type="evidence" value="ECO:0007669"/>
    <property type="project" value="UniProtKB-SubCell"/>
</dbReference>
<name>A0A2G9YZ46_9BACT</name>
<feature type="transmembrane region" description="Helical" evidence="5">
    <location>
        <begin position="151"/>
        <end position="169"/>
    </location>
</feature>
<feature type="transmembrane region" description="Helical" evidence="5">
    <location>
        <begin position="288"/>
        <end position="306"/>
    </location>
</feature>
<comment type="caution">
    <text evidence="7">The sequence shown here is derived from an EMBL/GenBank/DDBJ whole genome shotgun (WGS) entry which is preliminary data.</text>
</comment>
<dbReference type="AlphaFoldDB" id="A0A2G9YZ46"/>
<dbReference type="EMBL" id="PCRQ01000017">
    <property type="protein sequence ID" value="PIP24482.1"/>
    <property type="molecule type" value="Genomic_DNA"/>
</dbReference>
<accession>A0A2G9YZ46</accession>
<proteinExistence type="predicted"/>
<keyword evidence="4 5" id="KW-0472">Membrane</keyword>
<evidence type="ECO:0000256" key="4">
    <source>
        <dbReference type="ARBA" id="ARBA00023136"/>
    </source>
</evidence>
<dbReference type="InterPro" id="IPR000620">
    <property type="entry name" value="EamA_dom"/>
</dbReference>
<keyword evidence="3 5" id="KW-1133">Transmembrane helix</keyword>
<dbReference type="Proteomes" id="UP000229952">
    <property type="component" value="Unassembled WGS sequence"/>
</dbReference>
<gene>
    <name evidence="7" type="ORF">COX35_00525</name>
</gene>
<evidence type="ECO:0000256" key="5">
    <source>
        <dbReference type="SAM" id="Phobius"/>
    </source>
</evidence>
<sequence length="308" mass="33778">MAYIFIAIAAYFLIALQTILDKFLLTSNRVAEPATYAFYVGLMSAFTFLLFPFGLHSVSLGQLGLYILSGAVFLYGILCLFTAIEKNEASRVMPLAGAIIPITTLILSVSFLGEKISRAEVAGIFLLISGGFFISLEFFKKGPSPRKFFSGFKMTMLAGLLIAAAFTAFKYFYESDNFFNVFIWTRLGLVFGAWSLLFFSLWRKNILASLKNLRHPQKENRKTGVVFVANKILGGVGSALTHFAVSLGSVAAVNALASMEYVFVFLLGLGLSFKFPELFQEKKTARNILQKSLGICVIMAGVALITTG</sequence>
<feature type="transmembrane region" description="Helical" evidence="5">
    <location>
        <begin position="181"/>
        <end position="202"/>
    </location>
</feature>
<evidence type="ECO:0000256" key="2">
    <source>
        <dbReference type="ARBA" id="ARBA00022692"/>
    </source>
</evidence>
<reference evidence="7 8" key="1">
    <citation type="submission" date="2017-09" db="EMBL/GenBank/DDBJ databases">
        <title>Depth-based differentiation of microbial function through sediment-hosted aquifers and enrichment of novel symbionts in the deep terrestrial subsurface.</title>
        <authorList>
            <person name="Probst A.J."/>
            <person name="Ladd B."/>
            <person name="Jarett J.K."/>
            <person name="Geller-Mcgrath D.E."/>
            <person name="Sieber C.M."/>
            <person name="Emerson J.B."/>
            <person name="Anantharaman K."/>
            <person name="Thomas B.C."/>
            <person name="Malmstrom R."/>
            <person name="Stieglmeier M."/>
            <person name="Klingl A."/>
            <person name="Woyke T."/>
            <person name="Ryan C.M."/>
            <person name="Banfield J.F."/>
        </authorList>
    </citation>
    <scope>NUCLEOTIDE SEQUENCE [LARGE SCALE GENOMIC DNA]</scope>
    <source>
        <strain evidence="7">CG23_combo_of_CG06-09_8_20_14_all_37_18</strain>
    </source>
</reference>
<feature type="transmembrane region" description="Helical" evidence="5">
    <location>
        <begin position="6"/>
        <end position="24"/>
    </location>
</feature>
<dbReference type="Pfam" id="PF00892">
    <property type="entry name" value="EamA"/>
    <property type="match status" value="1"/>
</dbReference>
<dbReference type="InterPro" id="IPR037185">
    <property type="entry name" value="EmrE-like"/>
</dbReference>
<feature type="domain" description="EamA" evidence="6">
    <location>
        <begin position="3"/>
        <end position="135"/>
    </location>
</feature>
<protein>
    <recommendedName>
        <fullName evidence="6">EamA domain-containing protein</fullName>
    </recommendedName>
</protein>
<keyword evidence="2 5" id="KW-0812">Transmembrane</keyword>
<feature type="transmembrane region" description="Helical" evidence="5">
    <location>
        <begin position="251"/>
        <end position="276"/>
    </location>
</feature>
<feature type="transmembrane region" description="Helical" evidence="5">
    <location>
        <begin position="63"/>
        <end position="83"/>
    </location>
</feature>